<feature type="domain" description="Protein kinase" evidence="13">
    <location>
        <begin position="67"/>
        <end position="321"/>
    </location>
</feature>
<dbReference type="InterPro" id="IPR011009">
    <property type="entry name" value="Kinase-like_dom_sf"/>
</dbReference>
<dbReference type="PROSITE" id="PS00109">
    <property type="entry name" value="PROTEIN_KINASE_TYR"/>
    <property type="match status" value="1"/>
</dbReference>
<dbReference type="Proteomes" id="UP000887540">
    <property type="component" value="Unplaced"/>
</dbReference>
<dbReference type="PRINTS" id="PR00109">
    <property type="entry name" value="TYRKINASE"/>
</dbReference>
<dbReference type="Pfam" id="PF07714">
    <property type="entry name" value="PK_Tyr_Ser-Thr"/>
    <property type="match status" value="1"/>
</dbReference>
<evidence type="ECO:0000256" key="6">
    <source>
        <dbReference type="ARBA" id="ARBA00022777"/>
    </source>
</evidence>
<keyword evidence="7 11" id="KW-0067">ATP-binding</keyword>
<evidence type="ECO:0000256" key="9">
    <source>
        <dbReference type="ARBA" id="ARBA00023137"/>
    </source>
</evidence>
<evidence type="ECO:0000256" key="7">
    <source>
        <dbReference type="ARBA" id="ARBA00022840"/>
    </source>
</evidence>
<evidence type="ECO:0000256" key="5">
    <source>
        <dbReference type="ARBA" id="ARBA00022741"/>
    </source>
</evidence>
<dbReference type="GO" id="GO:0004714">
    <property type="term" value="F:transmembrane receptor protein tyrosine kinase activity"/>
    <property type="evidence" value="ECO:0007669"/>
    <property type="project" value="UniProtKB-EC"/>
</dbReference>
<dbReference type="GO" id="GO:0043066">
    <property type="term" value="P:negative regulation of apoptotic process"/>
    <property type="evidence" value="ECO:0007669"/>
    <property type="project" value="TreeGrafter"/>
</dbReference>
<dbReference type="InterPro" id="IPR001245">
    <property type="entry name" value="Ser-Thr/Tyr_kinase_cat_dom"/>
</dbReference>
<dbReference type="Gene3D" id="1.10.510.10">
    <property type="entry name" value="Transferase(Phosphotransferase) domain 1"/>
    <property type="match status" value="1"/>
</dbReference>
<feature type="region of interest" description="Disordered" evidence="12">
    <location>
        <begin position="26"/>
        <end position="45"/>
    </location>
</feature>
<dbReference type="GO" id="GO:0012505">
    <property type="term" value="C:endomembrane system"/>
    <property type="evidence" value="ECO:0007669"/>
    <property type="project" value="UniProtKB-SubCell"/>
</dbReference>
<feature type="binding site" evidence="11">
    <location>
        <position position="94"/>
    </location>
    <ligand>
        <name>ATP</name>
        <dbReference type="ChEBI" id="CHEBI:30616"/>
    </ligand>
</feature>
<dbReference type="AlphaFoldDB" id="A0A914CDZ0"/>
<dbReference type="GO" id="GO:0009925">
    <property type="term" value="C:basal plasma membrane"/>
    <property type="evidence" value="ECO:0007669"/>
    <property type="project" value="TreeGrafter"/>
</dbReference>
<name>A0A914CDZ0_9BILA</name>
<evidence type="ECO:0000259" key="13">
    <source>
        <dbReference type="PROSITE" id="PS50011"/>
    </source>
</evidence>
<keyword evidence="4" id="KW-0808">Transferase</keyword>
<dbReference type="InterPro" id="IPR050122">
    <property type="entry name" value="RTK"/>
</dbReference>
<dbReference type="GO" id="GO:0008284">
    <property type="term" value="P:positive regulation of cell population proliferation"/>
    <property type="evidence" value="ECO:0007669"/>
    <property type="project" value="TreeGrafter"/>
</dbReference>
<evidence type="ECO:0000313" key="15">
    <source>
        <dbReference type="WBParaSite" id="ACRNAN_Path_961.g3705.t1"/>
    </source>
</evidence>
<feature type="compositionally biased region" description="Polar residues" evidence="12">
    <location>
        <begin position="28"/>
        <end position="45"/>
    </location>
</feature>
<feature type="compositionally biased region" description="Polar residues" evidence="12">
    <location>
        <begin position="7"/>
        <end position="17"/>
    </location>
</feature>
<evidence type="ECO:0000313" key="14">
    <source>
        <dbReference type="Proteomes" id="UP000887540"/>
    </source>
</evidence>
<evidence type="ECO:0000256" key="2">
    <source>
        <dbReference type="ARBA" id="ARBA00004308"/>
    </source>
</evidence>
<dbReference type="InterPro" id="IPR008266">
    <property type="entry name" value="Tyr_kinase_AS"/>
</dbReference>
<keyword evidence="9" id="KW-0829">Tyrosine-protein kinase</keyword>
<dbReference type="InterPro" id="IPR000719">
    <property type="entry name" value="Prot_kinase_dom"/>
</dbReference>
<comment type="subcellular location">
    <subcellularLocation>
        <location evidence="2">Endomembrane system</location>
    </subcellularLocation>
    <subcellularLocation>
        <location evidence="1">Membrane</location>
        <topology evidence="1">Single-pass membrane protein</topology>
    </subcellularLocation>
</comment>
<dbReference type="GO" id="GO:0007169">
    <property type="term" value="P:cell surface receptor protein tyrosine kinase signaling pathway"/>
    <property type="evidence" value="ECO:0007669"/>
    <property type="project" value="TreeGrafter"/>
</dbReference>
<proteinExistence type="predicted"/>
<dbReference type="InterPro" id="IPR017441">
    <property type="entry name" value="Protein_kinase_ATP_BS"/>
</dbReference>
<reference evidence="15" key="1">
    <citation type="submission" date="2022-11" db="UniProtKB">
        <authorList>
            <consortium name="WormBaseParasite"/>
        </authorList>
    </citation>
    <scope>IDENTIFICATION</scope>
</reference>
<dbReference type="GO" id="GO:0048680">
    <property type="term" value="P:positive regulation of axon regeneration"/>
    <property type="evidence" value="ECO:0007669"/>
    <property type="project" value="UniProtKB-ARBA"/>
</dbReference>
<keyword evidence="8" id="KW-0472">Membrane</keyword>
<dbReference type="GO" id="GO:0061564">
    <property type="term" value="P:axon development"/>
    <property type="evidence" value="ECO:0007669"/>
    <property type="project" value="UniProtKB-ARBA"/>
</dbReference>
<evidence type="ECO:0000256" key="12">
    <source>
        <dbReference type="SAM" id="MobiDB-lite"/>
    </source>
</evidence>
<protein>
    <recommendedName>
        <fullName evidence="3">receptor protein-tyrosine kinase</fullName>
        <ecNumber evidence="3">2.7.10.1</ecNumber>
    </recommendedName>
</protein>
<comment type="catalytic activity">
    <reaction evidence="10">
        <text>L-tyrosyl-[protein] + ATP = O-phospho-L-tyrosyl-[protein] + ADP + H(+)</text>
        <dbReference type="Rhea" id="RHEA:10596"/>
        <dbReference type="Rhea" id="RHEA-COMP:10136"/>
        <dbReference type="Rhea" id="RHEA-COMP:20101"/>
        <dbReference type="ChEBI" id="CHEBI:15378"/>
        <dbReference type="ChEBI" id="CHEBI:30616"/>
        <dbReference type="ChEBI" id="CHEBI:46858"/>
        <dbReference type="ChEBI" id="CHEBI:61978"/>
        <dbReference type="ChEBI" id="CHEBI:456216"/>
        <dbReference type="EC" id="2.7.10.1"/>
    </reaction>
</comment>
<dbReference type="PANTHER" id="PTHR24416:SF566">
    <property type="entry name" value="EPIDERMAL GROWTH FACTOR RECEPTOR"/>
    <property type="match status" value="1"/>
</dbReference>
<dbReference type="GO" id="GO:0005524">
    <property type="term" value="F:ATP binding"/>
    <property type="evidence" value="ECO:0007669"/>
    <property type="project" value="UniProtKB-UniRule"/>
</dbReference>
<dbReference type="SUPFAM" id="SSF56112">
    <property type="entry name" value="Protein kinase-like (PK-like)"/>
    <property type="match status" value="1"/>
</dbReference>
<evidence type="ECO:0000256" key="3">
    <source>
        <dbReference type="ARBA" id="ARBA00011902"/>
    </source>
</evidence>
<dbReference type="EC" id="2.7.10.1" evidence="3"/>
<evidence type="ECO:0000256" key="8">
    <source>
        <dbReference type="ARBA" id="ARBA00023136"/>
    </source>
</evidence>
<dbReference type="PROSITE" id="PS50011">
    <property type="entry name" value="PROTEIN_KINASE_DOM"/>
    <property type="match status" value="1"/>
</dbReference>
<dbReference type="PROSITE" id="PS00107">
    <property type="entry name" value="PROTEIN_KINASE_ATP"/>
    <property type="match status" value="1"/>
</dbReference>
<accession>A0A914CDZ0</accession>
<keyword evidence="14" id="KW-1185">Reference proteome</keyword>
<dbReference type="WBParaSite" id="ACRNAN_Path_961.g3705.t1">
    <property type="protein sequence ID" value="ACRNAN_Path_961.g3705.t1"/>
    <property type="gene ID" value="ACRNAN_Path_961.g3705"/>
</dbReference>
<keyword evidence="5 11" id="KW-0547">Nucleotide-binding</keyword>
<evidence type="ECO:0000256" key="11">
    <source>
        <dbReference type="PROSITE-ProRule" id="PRU10141"/>
    </source>
</evidence>
<dbReference type="GO" id="GO:0043235">
    <property type="term" value="C:receptor complex"/>
    <property type="evidence" value="ECO:0007669"/>
    <property type="project" value="TreeGrafter"/>
</dbReference>
<evidence type="ECO:0000256" key="1">
    <source>
        <dbReference type="ARBA" id="ARBA00004167"/>
    </source>
</evidence>
<evidence type="ECO:0000256" key="10">
    <source>
        <dbReference type="ARBA" id="ARBA00051243"/>
    </source>
</evidence>
<dbReference type="FunFam" id="1.10.510.10:FF:001512">
    <property type="entry name" value="Receptor tyrosine-protein kinase erbB-2"/>
    <property type="match status" value="1"/>
</dbReference>
<organism evidence="14 15">
    <name type="scientific">Acrobeloides nanus</name>
    <dbReference type="NCBI Taxonomy" id="290746"/>
    <lineage>
        <taxon>Eukaryota</taxon>
        <taxon>Metazoa</taxon>
        <taxon>Ecdysozoa</taxon>
        <taxon>Nematoda</taxon>
        <taxon>Chromadorea</taxon>
        <taxon>Rhabditida</taxon>
        <taxon>Tylenchina</taxon>
        <taxon>Cephalobomorpha</taxon>
        <taxon>Cephaloboidea</taxon>
        <taxon>Cephalobidae</taxon>
        <taxon>Acrobeloides</taxon>
    </lineage>
</organism>
<evidence type="ECO:0000256" key="4">
    <source>
        <dbReference type="ARBA" id="ARBA00022679"/>
    </source>
</evidence>
<feature type="region of interest" description="Disordered" evidence="12">
    <location>
        <begin position="1"/>
        <end position="20"/>
    </location>
</feature>
<keyword evidence="6" id="KW-0418">Kinase</keyword>
<dbReference type="PANTHER" id="PTHR24416">
    <property type="entry name" value="TYROSINE-PROTEIN KINASE RECEPTOR"/>
    <property type="match status" value="1"/>
</dbReference>
<sequence length="332" mass="37738">MKPLNPTPSQKTNSTFLNDDYVEKPSVVTPSNTEAKNPPNNIPGTISLESIIRPGRINTIRTDEIEMMTDQPLGEGSFGRVYQGKYKNKDVAIKCFLSPINRATVEKALNEIVIMAQQGHAHVQNLIGIVMDANIRIVTELRQGSLSGFLPTNHVGMPYLLKYCQQIASGMQYLHGCGIIHGDLAARNVLVKDQDNVLVSDFGLAQICYRSNGVPMPEHFPFRYCPPECFDHPLFTRESDVWAFGVTCWEIFTHCRMKPYGRKYSGENFCNLKIDLEKGHRLKSPPLCEGYIGSPVYTKMLECWHLRSEIRPAFYELERFFRCKLVEIENED</sequence>